<organism evidence="2">
    <name type="scientific">Chloropicon primus</name>
    <dbReference type="NCBI Taxonomy" id="1764295"/>
    <lineage>
        <taxon>Eukaryota</taxon>
        <taxon>Viridiplantae</taxon>
        <taxon>Chlorophyta</taxon>
        <taxon>Chloropicophyceae</taxon>
        <taxon>Chloropicales</taxon>
        <taxon>Chloropicaceae</taxon>
        <taxon>Chloropicon</taxon>
    </lineage>
</organism>
<dbReference type="AlphaFoldDB" id="A0A7S2X0C5"/>
<keyword evidence="1" id="KW-0812">Transmembrane</keyword>
<reference evidence="2" key="1">
    <citation type="submission" date="2021-01" db="EMBL/GenBank/DDBJ databases">
        <authorList>
            <person name="Corre E."/>
            <person name="Pelletier E."/>
            <person name="Niang G."/>
            <person name="Scheremetjew M."/>
            <person name="Finn R."/>
            <person name="Kale V."/>
            <person name="Holt S."/>
            <person name="Cochrane G."/>
            <person name="Meng A."/>
            <person name="Brown T."/>
            <person name="Cohen L."/>
        </authorList>
    </citation>
    <scope>NUCLEOTIDE SEQUENCE</scope>
    <source>
        <strain evidence="2">CCMP1205</strain>
    </source>
</reference>
<sequence>MLLLREQRKLQHLEELRNHTDIDLVQLLSEKSENTKSPPTFLSENYLSNVLLEKLLKIINQIFVSNLLQLLHYKKLLNLILLDYLKILTYVLFMLNVLLS</sequence>
<accession>A0A7S2X0C5</accession>
<keyword evidence="1" id="KW-0472">Membrane</keyword>
<name>A0A7S2X0C5_9CHLO</name>
<feature type="transmembrane region" description="Helical" evidence="1">
    <location>
        <begin position="76"/>
        <end position="99"/>
    </location>
</feature>
<dbReference type="EMBL" id="HBHL01011685">
    <property type="protein sequence ID" value="CAD9718834.1"/>
    <property type="molecule type" value="Transcribed_RNA"/>
</dbReference>
<evidence type="ECO:0000256" key="1">
    <source>
        <dbReference type="SAM" id="Phobius"/>
    </source>
</evidence>
<proteinExistence type="predicted"/>
<protein>
    <submittedName>
        <fullName evidence="2">Uncharacterized protein</fullName>
    </submittedName>
</protein>
<evidence type="ECO:0000313" key="2">
    <source>
        <dbReference type="EMBL" id="CAD9718834.1"/>
    </source>
</evidence>
<gene>
    <name evidence="2" type="ORF">CPRI1469_LOCUS7700</name>
</gene>
<keyword evidence="1" id="KW-1133">Transmembrane helix</keyword>